<keyword evidence="1 5" id="KW-0378">Hydrolase</keyword>
<dbReference type="RefSeq" id="XP_013340270.1">
    <property type="nucleotide sequence ID" value="XM_013484816.1"/>
</dbReference>
<sequence length="562" mass="62874">MVYVRTPYLRQTVNSKQLVVNGKPFLMLAGELQNSSFSSAEYMKDYWNTLTTININTVLGSVSWEQIEPTEGNFDFKSLDQVLLDARSHGLHVVLLWFGSFKNGLSTYTPPWVKKDSRRFPRMKLRGADGGLKTGDVLTIFGTEAQKADAKAFKALMQHLREIDGEHSTVIMVQVENETGVLGDSRDHSELAEKRFSSPLPEEFHDFLKREWSGFTDAFQRNLEELRQRPLHKSMTWNDLPGNPKRIDELFMAYHYSLYLEEVASAGKSVYPLPLYTNVWQNYMDSDADTNTPPIAGGGSDPGDYPSGGGVVDVLDVWQAFAPSLDLIAPDVYLNDYATSCRKYRHNSQPLFIPEQRRDEYGALRIWTAFGSYGCLGTSPFGCETVDPMQSPFRKHYGLLAKMSHHVLAAQAKGNASVGFFFDELTSEGSDPSSKVNATFGDWDLLIERSFVFGRPSQGSGMVIHTGGDRFLLLGWGFQVIFKHKSSKAHFNGILRFEEVEVDDAKTGALRTVRLLNGDETQSGKYVIMPSENPDYGGFPISVTIPARTGVAMCEPYALCDD</sequence>
<evidence type="ECO:0000313" key="5">
    <source>
        <dbReference type="EMBL" id="KEQ91842.1"/>
    </source>
</evidence>
<dbReference type="STRING" id="1043005.A0A074YCH8"/>
<proteinExistence type="predicted"/>
<organism evidence="5 6">
    <name type="scientific">Aureobasidium subglaciale (strain EXF-2481)</name>
    <name type="common">Aureobasidium pullulans var. subglaciale</name>
    <dbReference type="NCBI Taxonomy" id="1043005"/>
    <lineage>
        <taxon>Eukaryota</taxon>
        <taxon>Fungi</taxon>
        <taxon>Dikarya</taxon>
        <taxon>Ascomycota</taxon>
        <taxon>Pezizomycotina</taxon>
        <taxon>Dothideomycetes</taxon>
        <taxon>Dothideomycetidae</taxon>
        <taxon>Dothideales</taxon>
        <taxon>Saccotheciaceae</taxon>
        <taxon>Aureobasidium</taxon>
    </lineage>
</organism>
<dbReference type="SUPFAM" id="SSF51445">
    <property type="entry name" value="(Trans)glycosidases"/>
    <property type="match status" value="1"/>
</dbReference>
<dbReference type="GO" id="GO:0004565">
    <property type="term" value="F:beta-galactosidase activity"/>
    <property type="evidence" value="ECO:0007669"/>
    <property type="project" value="InterPro"/>
</dbReference>
<dbReference type="Proteomes" id="UP000030641">
    <property type="component" value="Unassembled WGS sequence"/>
</dbReference>
<dbReference type="GO" id="GO:0005975">
    <property type="term" value="P:carbohydrate metabolic process"/>
    <property type="evidence" value="ECO:0007669"/>
    <property type="project" value="InterPro"/>
</dbReference>
<protein>
    <submittedName>
        <fullName evidence="5">Glycoside hydrolase family 35 protein</fullName>
    </submittedName>
</protein>
<dbReference type="InterPro" id="IPR003476">
    <property type="entry name" value="Glyco_hydro_42"/>
</dbReference>
<dbReference type="InterPro" id="IPR017853">
    <property type="entry name" value="GH"/>
</dbReference>
<keyword evidence="6" id="KW-1185">Reference proteome</keyword>
<dbReference type="PANTHER" id="PTHR36447:SF1">
    <property type="entry name" value="BETA-GALACTOSIDASE GANA"/>
    <property type="match status" value="1"/>
</dbReference>
<dbReference type="EMBL" id="KL584775">
    <property type="protein sequence ID" value="KEQ91842.1"/>
    <property type="molecule type" value="Genomic_DNA"/>
</dbReference>
<evidence type="ECO:0000259" key="3">
    <source>
        <dbReference type="Pfam" id="PF02449"/>
    </source>
</evidence>
<evidence type="ECO:0000259" key="4">
    <source>
        <dbReference type="Pfam" id="PF18120"/>
    </source>
</evidence>
<feature type="domain" description="Glycoside hydrolase family 42 N-terminal" evidence="3">
    <location>
        <begin position="43"/>
        <end position="212"/>
    </location>
</feature>
<dbReference type="InterPro" id="IPR040719">
    <property type="entry name" value="DUF5597"/>
</dbReference>
<evidence type="ECO:0000313" key="6">
    <source>
        <dbReference type="Proteomes" id="UP000030641"/>
    </source>
</evidence>
<evidence type="ECO:0000256" key="1">
    <source>
        <dbReference type="ARBA" id="ARBA00022801"/>
    </source>
</evidence>
<dbReference type="Gene3D" id="2.60.220.20">
    <property type="entry name" value="putative beta-Galactosidase from caulobacter crescentus"/>
    <property type="match status" value="1"/>
</dbReference>
<dbReference type="Gene3D" id="3.20.20.80">
    <property type="entry name" value="Glycosidases"/>
    <property type="match status" value="1"/>
</dbReference>
<dbReference type="GO" id="GO:0009341">
    <property type="term" value="C:beta-galactosidase complex"/>
    <property type="evidence" value="ECO:0007669"/>
    <property type="project" value="InterPro"/>
</dbReference>
<dbReference type="Pfam" id="PF18120">
    <property type="entry name" value="DUF5597"/>
    <property type="match status" value="1"/>
</dbReference>
<dbReference type="HOGENOM" id="CLU_027430_0_0_1"/>
<dbReference type="InterPro" id="IPR013529">
    <property type="entry name" value="Glyco_hydro_42_N"/>
</dbReference>
<name>A0A074YCH8_AURSE</name>
<evidence type="ECO:0000256" key="2">
    <source>
        <dbReference type="ARBA" id="ARBA00023295"/>
    </source>
</evidence>
<dbReference type="Pfam" id="PF02449">
    <property type="entry name" value="Glyco_hydro_42"/>
    <property type="match status" value="1"/>
</dbReference>
<keyword evidence="2" id="KW-0326">Glycosidase</keyword>
<dbReference type="GeneID" id="25370681"/>
<dbReference type="PANTHER" id="PTHR36447">
    <property type="entry name" value="BETA-GALACTOSIDASE GANA"/>
    <property type="match status" value="1"/>
</dbReference>
<dbReference type="AlphaFoldDB" id="A0A074YCH8"/>
<accession>A0A074YCH8</accession>
<reference evidence="5 6" key="1">
    <citation type="journal article" date="2014" name="BMC Genomics">
        <title>Genome sequencing of four Aureobasidium pullulans varieties: biotechnological potential, stress tolerance, and description of new species.</title>
        <authorList>
            <person name="Gostin Ar C."/>
            <person name="Ohm R.A."/>
            <person name="Kogej T."/>
            <person name="Sonjak S."/>
            <person name="Turk M."/>
            <person name="Zajc J."/>
            <person name="Zalar P."/>
            <person name="Grube M."/>
            <person name="Sun H."/>
            <person name="Han J."/>
            <person name="Sharma A."/>
            <person name="Chiniquy J."/>
            <person name="Ngan C.Y."/>
            <person name="Lipzen A."/>
            <person name="Barry K."/>
            <person name="Grigoriev I.V."/>
            <person name="Gunde-Cimerman N."/>
        </authorList>
    </citation>
    <scope>NUCLEOTIDE SEQUENCE [LARGE SCALE GENOMIC DNA]</scope>
    <source>
        <strain evidence="5 6">EXF-2481</strain>
    </source>
</reference>
<dbReference type="OrthoDB" id="1657402at2759"/>
<feature type="domain" description="DUF5597" evidence="4">
    <location>
        <begin position="393"/>
        <end position="525"/>
    </location>
</feature>
<dbReference type="InParanoid" id="A0A074YCH8"/>
<dbReference type="FunFam" id="3.20.20.80:FF:000135">
    <property type="entry name" value="Beta-galactosidase, putative, bgl35A"/>
    <property type="match status" value="1"/>
</dbReference>
<gene>
    <name evidence="5" type="ORF">AUEXF2481DRAFT_69401</name>
</gene>
<dbReference type="OMA" id="AMMPNED"/>